<organism evidence="2 3">
    <name type="scientific">Rehmannia glutinosa</name>
    <name type="common">Chinese foxglove</name>
    <dbReference type="NCBI Taxonomy" id="99300"/>
    <lineage>
        <taxon>Eukaryota</taxon>
        <taxon>Viridiplantae</taxon>
        <taxon>Streptophyta</taxon>
        <taxon>Embryophyta</taxon>
        <taxon>Tracheophyta</taxon>
        <taxon>Spermatophyta</taxon>
        <taxon>Magnoliopsida</taxon>
        <taxon>eudicotyledons</taxon>
        <taxon>Gunneridae</taxon>
        <taxon>Pentapetalae</taxon>
        <taxon>asterids</taxon>
        <taxon>lamiids</taxon>
        <taxon>Lamiales</taxon>
        <taxon>Orobanchaceae</taxon>
        <taxon>Rehmannieae</taxon>
        <taxon>Rehmannia</taxon>
    </lineage>
</organism>
<dbReference type="PANTHER" id="PTHR37610:SF75">
    <property type="entry name" value="RETROTRANSPOSON COPIA-LIKE N-TERMINAL DOMAIN-CONTAINING PROTEIN"/>
    <property type="match status" value="1"/>
</dbReference>
<comment type="caution">
    <text evidence="2">The sequence shown here is derived from an EMBL/GenBank/DDBJ whole genome shotgun (WGS) entry which is preliminary data.</text>
</comment>
<feature type="region of interest" description="Disordered" evidence="1">
    <location>
        <begin position="1"/>
        <end position="30"/>
    </location>
</feature>
<name>A0ABR0WJM8_REHGL</name>
<reference evidence="2 3" key="1">
    <citation type="journal article" date="2021" name="Comput. Struct. Biotechnol. J.">
        <title>De novo genome assembly of the potent medicinal plant Rehmannia glutinosa using nanopore technology.</title>
        <authorList>
            <person name="Ma L."/>
            <person name="Dong C."/>
            <person name="Song C."/>
            <person name="Wang X."/>
            <person name="Zheng X."/>
            <person name="Niu Y."/>
            <person name="Chen S."/>
            <person name="Feng W."/>
        </authorList>
    </citation>
    <scope>NUCLEOTIDE SEQUENCE [LARGE SCALE GENOMIC DNA]</scope>
    <source>
        <strain evidence="2">DH-2019</strain>
    </source>
</reference>
<feature type="compositionally biased region" description="Polar residues" evidence="1">
    <location>
        <begin position="12"/>
        <end position="30"/>
    </location>
</feature>
<evidence type="ECO:0000313" key="2">
    <source>
        <dbReference type="EMBL" id="KAK6146350.1"/>
    </source>
</evidence>
<keyword evidence="3" id="KW-1185">Reference proteome</keyword>
<dbReference type="Proteomes" id="UP001318860">
    <property type="component" value="Unassembled WGS sequence"/>
</dbReference>
<evidence type="ECO:0000256" key="1">
    <source>
        <dbReference type="SAM" id="MobiDB-lite"/>
    </source>
</evidence>
<protein>
    <recommendedName>
        <fullName evidence="4">Retrotransposon Copia-like N-terminal domain-containing protein</fullName>
    </recommendedName>
</protein>
<evidence type="ECO:0000313" key="3">
    <source>
        <dbReference type="Proteomes" id="UP001318860"/>
    </source>
</evidence>
<evidence type="ECO:0008006" key="4">
    <source>
        <dbReference type="Google" id="ProtNLM"/>
    </source>
</evidence>
<gene>
    <name evidence="2" type="ORF">DH2020_020219</name>
</gene>
<dbReference type="PANTHER" id="PTHR37610">
    <property type="entry name" value="CCHC-TYPE DOMAIN-CONTAINING PROTEIN"/>
    <property type="match status" value="1"/>
</dbReference>
<accession>A0ABR0WJM8</accession>
<dbReference type="EMBL" id="JABTTQ020000011">
    <property type="protein sequence ID" value="KAK6146350.1"/>
    <property type="molecule type" value="Genomic_DNA"/>
</dbReference>
<sequence length="147" mass="16408">MAATGGDGWEATSETSQPIPKTTSTASFEPTSLQLTKSQTKWKELPSMVSLRRSVQMVIRRKGKFGYLDGSISKPSSTDPSFQTWDVQNSIMMAWLIHSMDDSIGETYLFHPNAKDIWDAVSLAYFNFADSSQRDPEDGTLYRSIIA</sequence>
<proteinExistence type="predicted"/>